<reference evidence="10 11" key="1">
    <citation type="submission" date="2019-10" db="EMBL/GenBank/DDBJ databases">
        <title>Epibacterium sp. nov., isolated from seawater.</title>
        <authorList>
            <person name="Zhang X."/>
            <person name="Li N."/>
        </authorList>
    </citation>
    <scope>NUCLEOTIDE SEQUENCE [LARGE SCALE GENOMIC DNA]</scope>
    <source>
        <strain evidence="10 11">SM1979</strain>
    </source>
</reference>
<evidence type="ECO:0000256" key="7">
    <source>
        <dbReference type="ARBA" id="ARBA00023239"/>
    </source>
</evidence>
<keyword evidence="4 8" id="KW-0378">Hydrolase</keyword>
<keyword evidence="6" id="KW-0238">DNA-binding</keyword>
<evidence type="ECO:0000313" key="10">
    <source>
        <dbReference type="EMBL" id="MQQ09984.1"/>
    </source>
</evidence>
<keyword evidence="5" id="KW-0190">Covalent protein-DNA linkage</keyword>
<dbReference type="GO" id="GO:0003697">
    <property type="term" value="F:single-stranded DNA binding"/>
    <property type="evidence" value="ECO:0007669"/>
    <property type="project" value="InterPro"/>
</dbReference>
<dbReference type="PANTHER" id="PTHR13604">
    <property type="entry name" value="DC12-RELATED"/>
    <property type="match status" value="1"/>
</dbReference>
<keyword evidence="2 8" id="KW-0645">Protease</keyword>
<keyword evidence="7" id="KW-0456">Lyase</keyword>
<gene>
    <name evidence="10" type="ORF">GFB49_16075</name>
</gene>
<accession>A0A843YKP6</accession>
<dbReference type="Proteomes" id="UP000444174">
    <property type="component" value="Unassembled WGS sequence"/>
</dbReference>
<evidence type="ECO:0000256" key="2">
    <source>
        <dbReference type="ARBA" id="ARBA00022670"/>
    </source>
</evidence>
<protein>
    <recommendedName>
        <fullName evidence="8">Abasic site processing protein</fullName>
        <ecNumber evidence="8">3.4.-.-</ecNumber>
    </recommendedName>
</protein>
<dbReference type="PANTHER" id="PTHR13604:SF0">
    <property type="entry name" value="ABASIC SITE PROCESSING PROTEIN HMCES"/>
    <property type="match status" value="1"/>
</dbReference>
<evidence type="ECO:0000256" key="3">
    <source>
        <dbReference type="ARBA" id="ARBA00022763"/>
    </source>
</evidence>
<dbReference type="Gene3D" id="3.90.1680.10">
    <property type="entry name" value="SOS response associated peptidase-like"/>
    <property type="match status" value="1"/>
</dbReference>
<dbReference type="EC" id="3.4.-.-" evidence="8"/>
<evidence type="ECO:0000256" key="6">
    <source>
        <dbReference type="ARBA" id="ARBA00023125"/>
    </source>
</evidence>
<dbReference type="SUPFAM" id="SSF143081">
    <property type="entry name" value="BB1717-like"/>
    <property type="match status" value="1"/>
</dbReference>
<dbReference type="RefSeq" id="WP_153216957.1">
    <property type="nucleotide sequence ID" value="NZ_WIBF01000011.1"/>
</dbReference>
<feature type="region of interest" description="Disordered" evidence="9">
    <location>
        <begin position="205"/>
        <end position="238"/>
    </location>
</feature>
<dbReference type="InterPro" id="IPR003738">
    <property type="entry name" value="SRAP"/>
</dbReference>
<evidence type="ECO:0000256" key="4">
    <source>
        <dbReference type="ARBA" id="ARBA00022801"/>
    </source>
</evidence>
<evidence type="ECO:0000256" key="5">
    <source>
        <dbReference type="ARBA" id="ARBA00023124"/>
    </source>
</evidence>
<dbReference type="GO" id="GO:0008233">
    <property type="term" value="F:peptidase activity"/>
    <property type="evidence" value="ECO:0007669"/>
    <property type="project" value="UniProtKB-KW"/>
</dbReference>
<dbReference type="EMBL" id="WIBF01000011">
    <property type="protein sequence ID" value="MQQ09984.1"/>
    <property type="molecule type" value="Genomic_DNA"/>
</dbReference>
<evidence type="ECO:0000313" key="11">
    <source>
        <dbReference type="Proteomes" id="UP000444174"/>
    </source>
</evidence>
<dbReference type="GO" id="GO:0106300">
    <property type="term" value="P:protein-DNA covalent cross-linking repair"/>
    <property type="evidence" value="ECO:0007669"/>
    <property type="project" value="InterPro"/>
</dbReference>
<keyword evidence="3" id="KW-0227">DNA damage</keyword>
<dbReference type="InterPro" id="IPR036590">
    <property type="entry name" value="SRAP-like"/>
</dbReference>
<evidence type="ECO:0000256" key="9">
    <source>
        <dbReference type="SAM" id="MobiDB-lite"/>
    </source>
</evidence>
<organism evidence="10 11">
    <name type="scientific">Tritonibacter litoralis</name>
    <dbReference type="NCBI Taxonomy" id="2662264"/>
    <lineage>
        <taxon>Bacteria</taxon>
        <taxon>Pseudomonadati</taxon>
        <taxon>Pseudomonadota</taxon>
        <taxon>Alphaproteobacteria</taxon>
        <taxon>Rhodobacterales</taxon>
        <taxon>Paracoccaceae</taxon>
        <taxon>Tritonibacter</taxon>
    </lineage>
</organism>
<dbReference type="GO" id="GO:0006508">
    <property type="term" value="P:proteolysis"/>
    <property type="evidence" value="ECO:0007669"/>
    <property type="project" value="UniProtKB-KW"/>
</dbReference>
<proteinExistence type="inferred from homology"/>
<name>A0A843YKP6_9RHOB</name>
<keyword evidence="11" id="KW-1185">Reference proteome</keyword>
<sequence>MCGRFALTLPTDAMAQLFAAQPANTLPNLPNYNICPTNQIAVVQSGPMGRQLVSMRWGFLPHWYQSETDGPLLINARSETLAQKPAFAEACRTRRCLIPADGFYEWTKDETGTRLPWYFTRQDGAPIVFGAVWQRWGDDPQSTCAIVTTAANQRIAGLHHRMPLILEPEQWGLWLGEEGPGAARLMTPGAEDLLQFHRVDPKVNSNRAEGPELIEPFDGDDHVSLKGPQEDLSQGELF</sequence>
<dbReference type="AlphaFoldDB" id="A0A843YKP6"/>
<dbReference type="Pfam" id="PF02586">
    <property type="entry name" value="SRAP"/>
    <property type="match status" value="1"/>
</dbReference>
<evidence type="ECO:0000256" key="1">
    <source>
        <dbReference type="ARBA" id="ARBA00008136"/>
    </source>
</evidence>
<dbReference type="GO" id="GO:0016829">
    <property type="term" value="F:lyase activity"/>
    <property type="evidence" value="ECO:0007669"/>
    <property type="project" value="UniProtKB-KW"/>
</dbReference>
<comment type="similarity">
    <text evidence="1 8">Belongs to the SOS response-associated peptidase family.</text>
</comment>
<comment type="caution">
    <text evidence="10">The sequence shown here is derived from an EMBL/GenBank/DDBJ whole genome shotgun (WGS) entry which is preliminary data.</text>
</comment>
<evidence type="ECO:0000256" key="8">
    <source>
        <dbReference type="RuleBase" id="RU364100"/>
    </source>
</evidence>